<dbReference type="InterPro" id="IPR044149">
    <property type="entry name" value="Nitrilases_CHs"/>
</dbReference>
<comment type="caution">
    <text evidence="4">The sequence shown here is derived from an EMBL/GenBank/DDBJ whole genome shotgun (WGS) entry which is preliminary data.</text>
</comment>
<dbReference type="Pfam" id="PF00795">
    <property type="entry name" value="CN_hydrolase"/>
    <property type="match status" value="1"/>
</dbReference>
<dbReference type="RefSeq" id="WP_289411921.1">
    <property type="nucleotide sequence ID" value="NZ_JAQIBD010000001.1"/>
</dbReference>
<dbReference type="InterPro" id="IPR003010">
    <property type="entry name" value="C-N_Hydrolase"/>
</dbReference>
<dbReference type="PANTHER" id="PTHR46044">
    <property type="entry name" value="NITRILASE"/>
    <property type="match status" value="1"/>
</dbReference>
<dbReference type="PANTHER" id="PTHR46044:SF1">
    <property type="entry name" value="CN HYDROLASE DOMAIN-CONTAINING PROTEIN"/>
    <property type="match status" value="1"/>
</dbReference>
<sequence length="84" mass="9549">MDESIFKVAAVQAVPVFFDRESTVEKACRLIKEASQNGARLIVFPEVFVPGYPDWVWNGPASQISLNQELYGLYSLKKRLKNIM</sequence>
<dbReference type="PROSITE" id="PS00920">
    <property type="entry name" value="NITRIL_CHT_1"/>
    <property type="match status" value="1"/>
</dbReference>
<gene>
    <name evidence="4" type="ORF">PGH07_00455</name>
</gene>
<protein>
    <recommendedName>
        <fullName evidence="3">CN hydrolase domain-containing protein</fullName>
    </recommendedName>
</protein>
<evidence type="ECO:0000313" key="4">
    <source>
        <dbReference type="EMBL" id="MDM5270643.1"/>
    </source>
</evidence>
<dbReference type="PROSITE" id="PS50263">
    <property type="entry name" value="CN_HYDROLASE"/>
    <property type="match status" value="1"/>
</dbReference>
<evidence type="ECO:0000259" key="3">
    <source>
        <dbReference type="PROSITE" id="PS50263"/>
    </source>
</evidence>
<evidence type="ECO:0000256" key="1">
    <source>
        <dbReference type="ARBA" id="ARBA00008129"/>
    </source>
</evidence>
<name>A0ABT7QV30_9BACT</name>
<dbReference type="EMBL" id="JAQIBD010000001">
    <property type="protein sequence ID" value="MDM5270643.1"/>
    <property type="molecule type" value="Genomic_DNA"/>
</dbReference>
<feature type="active site" description="Proton acceptor" evidence="2">
    <location>
        <position position="46"/>
    </location>
</feature>
<accession>A0ABT7QV30</accession>
<proteinExistence type="inferred from homology"/>
<comment type="similarity">
    <text evidence="1">Belongs to the carbon-nitrogen hydrolase superfamily. Nitrilase family.</text>
</comment>
<reference evidence="4" key="1">
    <citation type="submission" date="2023-01" db="EMBL/GenBank/DDBJ databases">
        <title>Sulfurovum sp. zt1-1 genome assembly.</title>
        <authorList>
            <person name="Wang J."/>
        </authorList>
    </citation>
    <scope>NUCLEOTIDE SEQUENCE</scope>
    <source>
        <strain evidence="4">Zt1-1</strain>
    </source>
</reference>
<evidence type="ECO:0000256" key="2">
    <source>
        <dbReference type="PROSITE-ProRule" id="PRU10139"/>
    </source>
</evidence>
<dbReference type="InterPro" id="IPR000132">
    <property type="entry name" value="Nitrilase/CN_hydratase_CS"/>
</dbReference>
<dbReference type="Proteomes" id="UP001169069">
    <property type="component" value="Unassembled WGS sequence"/>
</dbReference>
<feature type="domain" description="CN hydrolase" evidence="3">
    <location>
        <begin position="6"/>
        <end position="84"/>
    </location>
</feature>
<keyword evidence="5" id="KW-1185">Reference proteome</keyword>
<dbReference type="SUPFAM" id="SSF56317">
    <property type="entry name" value="Carbon-nitrogen hydrolase"/>
    <property type="match status" value="1"/>
</dbReference>
<organism evidence="4 5">
    <name type="scientific">Sulfurovum zhangzhouensis</name>
    <dbReference type="NCBI Taxonomy" id="3019067"/>
    <lineage>
        <taxon>Bacteria</taxon>
        <taxon>Pseudomonadati</taxon>
        <taxon>Campylobacterota</taxon>
        <taxon>Epsilonproteobacteria</taxon>
        <taxon>Campylobacterales</taxon>
        <taxon>Sulfurovaceae</taxon>
        <taxon>Sulfurovum</taxon>
    </lineage>
</organism>
<dbReference type="InterPro" id="IPR036526">
    <property type="entry name" value="C-N_Hydrolase_sf"/>
</dbReference>
<evidence type="ECO:0000313" key="5">
    <source>
        <dbReference type="Proteomes" id="UP001169069"/>
    </source>
</evidence>
<dbReference type="Gene3D" id="3.60.110.10">
    <property type="entry name" value="Carbon-nitrogen hydrolase"/>
    <property type="match status" value="1"/>
</dbReference>